<name>A0A1N7H5U5_9NOCA</name>
<accession>A0A1N7H5U5</accession>
<feature type="region of interest" description="Disordered" evidence="1">
    <location>
        <begin position="1"/>
        <end position="24"/>
    </location>
</feature>
<dbReference type="InterPro" id="IPR011746">
    <property type="entry name" value="Trp_synth-assoc_CHP"/>
</dbReference>
<organism evidence="3 4">
    <name type="scientific">Williamsia sterculiae</name>
    <dbReference type="NCBI Taxonomy" id="1344003"/>
    <lineage>
        <taxon>Bacteria</taxon>
        <taxon>Bacillati</taxon>
        <taxon>Actinomycetota</taxon>
        <taxon>Actinomycetes</taxon>
        <taxon>Mycobacteriales</taxon>
        <taxon>Nocardiaceae</taxon>
        <taxon>Williamsia</taxon>
    </lineage>
</organism>
<dbReference type="NCBIfam" id="TIGR02234">
    <property type="entry name" value="trp_oprn_chp"/>
    <property type="match status" value="1"/>
</dbReference>
<evidence type="ECO:0000256" key="2">
    <source>
        <dbReference type="SAM" id="Phobius"/>
    </source>
</evidence>
<evidence type="ECO:0000313" key="3">
    <source>
        <dbReference type="EMBL" id="SIS20219.1"/>
    </source>
</evidence>
<reference evidence="3 4" key="1">
    <citation type="submission" date="2017-01" db="EMBL/GenBank/DDBJ databases">
        <authorList>
            <person name="Mah S.A."/>
            <person name="Swanson W.J."/>
            <person name="Moy G.W."/>
            <person name="Vacquier V.D."/>
        </authorList>
    </citation>
    <scope>NUCLEOTIDE SEQUENCE [LARGE SCALE GENOMIC DNA]</scope>
    <source>
        <strain evidence="3 4">CPCC 203464</strain>
    </source>
</reference>
<dbReference type="EMBL" id="FTNT01000012">
    <property type="protein sequence ID" value="SIS20219.1"/>
    <property type="molecule type" value="Genomic_DNA"/>
</dbReference>
<sequence length="258" mass="27295">MTQHDSDAEQDDTGQNGGTDRVATADRERRRRLGVIALLLAVAAAVLWASSRMTWASLTAADGLAPPRGYTVHGSDWSPWLTPLAIVVVAAIAAAVAVRGWLLRVVAVLVAVIGVVSIVPAISMLTGGANTAYAAKAIDLPGRYTVVSIDHKPFAAVVVIVGGVIAVIAGVLLLRATRTATGMSSRYSSPAARRAELEERVFAERERATTTDAQRPADDDSARDHEPTERMLWDAQDTGADPTSGTPRSRPEGEQDHT</sequence>
<keyword evidence="2" id="KW-0472">Membrane</keyword>
<evidence type="ECO:0000313" key="4">
    <source>
        <dbReference type="Proteomes" id="UP000186218"/>
    </source>
</evidence>
<feature type="transmembrane region" description="Helical" evidence="2">
    <location>
        <begin position="105"/>
        <end position="134"/>
    </location>
</feature>
<keyword evidence="2" id="KW-0812">Transmembrane</keyword>
<feature type="region of interest" description="Disordered" evidence="1">
    <location>
        <begin position="204"/>
        <end position="258"/>
    </location>
</feature>
<dbReference type="STRING" id="1344003.SAMN05445060_3561"/>
<feature type="transmembrane region" description="Helical" evidence="2">
    <location>
        <begin position="154"/>
        <end position="174"/>
    </location>
</feature>
<dbReference type="Proteomes" id="UP000186218">
    <property type="component" value="Unassembled WGS sequence"/>
</dbReference>
<feature type="compositionally biased region" description="Basic and acidic residues" evidence="1">
    <location>
        <begin position="204"/>
        <end position="232"/>
    </location>
</feature>
<dbReference type="InterPro" id="IPR019051">
    <property type="entry name" value="Trp_biosyn_TM_oprn/chp"/>
</dbReference>
<dbReference type="Pfam" id="PF09534">
    <property type="entry name" value="Trp_oprn_chp"/>
    <property type="match status" value="1"/>
</dbReference>
<proteinExistence type="predicted"/>
<feature type="transmembrane region" description="Helical" evidence="2">
    <location>
        <begin position="33"/>
        <end position="50"/>
    </location>
</feature>
<keyword evidence="2" id="KW-1133">Transmembrane helix</keyword>
<dbReference type="RefSeq" id="WP_076482305.1">
    <property type="nucleotide sequence ID" value="NZ_FTNT01000012.1"/>
</dbReference>
<feature type="transmembrane region" description="Helical" evidence="2">
    <location>
        <begin position="80"/>
        <end position="98"/>
    </location>
</feature>
<evidence type="ECO:0000256" key="1">
    <source>
        <dbReference type="SAM" id="MobiDB-lite"/>
    </source>
</evidence>
<feature type="compositionally biased region" description="Basic and acidic residues" evidence="1">
    <location>
        <begin position="249"/>
        <end position="258"/>
    </location>
</feature>
<dbReference type="AlphaFoldDB" id="A0A1N7H5U5"/>
<gene>
    <name evidence="3" type="ORF">SAMN05445060_3561</name>
</gene>
<dbReference type="OrthoDB" id="4372702at2"/>
<keyword evidence="4" id="KW-1185">Reference proteome</keyword>
<protein>
    <submittedName>
        <fullName evidence="3">Trp region conserved hypothetical membrane protein</fullName>
    </submittedName>
</protein>